<dbReference type="Proteomes" id="UP000887561">
    <property type="component" value="Unplaced"/>
</dbReference>
<feature type="repeat" description="TPR" evidence="1">
    <location>
        <begin position="421"/>
        <end position="454"/>
    </location>
</feature>
<dbReference type="Gene3D" id="3.40.50.1820">
    <property type="entry name" value="alpha/beta hydrolase"/>
    <property type="match status" value="1"/>
</dbReference>
<dbReference type="AlphaFoldDB" id="A0A915MBX8"/>
<feature type="domain" description="AB hydrolase-1" evidence="2">
    <location>
        <begin position="46"/>
        <end position="265"/>
    </location>
</feature>
<dbReference type="InterPro" id="IPR029058">
    <property type="entry name" value="AB_hydrolase_fold"/>
</dbReference>
<evidence type="ECO:0000313" key="3">
    <source>
        <dbReference type="Proteomes" id="UP000887561"/>
    </source>
</evidence>
<dbReference type="InterPro" id="IPR000073">
    <property type="entry name" value="AB_hydrolase_1"/>
</dbReference>
<dbReference type="Pfam" id="PF12697">
    <property type="entry name" value="Abhydrolase_6"/>
    <property type="match status" value="1"/>
</dbReference>
<evidence type="ECO:0000256" key="1">
    <source>
        <dbReference type="PROSITE-ProRule" id="PRU00339"/>
    </source>
</evidence>
<protein>
    <submittedName>
        <fullName evidence="4">AB hydrolase-1 domain-containing protein</fullName>
    </submittedName>
</protein>
<dbReference type="InterPro" id="IPR011990">
    <property type="entry name" value="TPR-like_helical_dom_sf"/>
</dbReference>
<dbReference type="PANTHER" id="PTHR46331:SF2">
    <property type="entry name" value="VALACYCLOVIR HYDROLASE"/>
    <property type="match status" value="1"/>
</dbReference>
<dbReference type="WBParaSite" id="scaffold3436_cov196.g6631">
    <property type="protein sequence ID" value="scaffold3436_cov196.g6631"/>
    <property type="gene ID" value="scaffold3436_cov196.g6631"/>
</dbReference>
<keyword evidence="1" id="KW-0802">TPR repeat</keyword>
<dbReference type="Gene3D" id="1.25.40.10">
    <property type="entry name" value="Tetratricopeptide repeat domain"/>
    <property type="match status" value="1"/>
</dbReference>
<organism evidence="3 4">
    <name type="scientific">Meloidogyne javanica</name>
    <name type="common">Root-knot nematode worm</name>
    <dbReference type="NCBI Taxonomy" id="6303"/>
    <lineage>
        <taxon>Eukaryota</taxon>
        <taxon>Metazoa</taxon>
        <taxon>Ecdysozoa</taxon>
        <taxon>Nematoda</taxon>
        <taxon>Chromadorea</taxon>
        <taxon>Rhabditida</taxon>
        <taxon>Tylenchina</taxon>
        <taxon>Tylenchomorpha</taxon>
        <taxon>Tylenchoidea</taxon>
        <taxon>Meloidogynidae</taxon>
        <taxon>Meloidogyninae</taxon>
        <taxon>Meloidogyne</taxon>
        <taxon>Meloidogyne incognita group</taxon>
    </lineage>
</organism>
<sequence>MNGENIQNETETKTICESQISEHKMNILDREIGYCRYGKGQTNFLFICGGVGCYKKDYPESMLSAYDPEIVTIICIDPPGYGTSRPPDRKQEINRCKKDAGYCIKLMETLELTPFVVLGWSEGGRTAIHVGGQGKTLVSHIILLSTSTQVDFRGDMAFKGMRNTTHWLPTAKESYLQHYSEEFLREQWAALCDVVAIVYRDLGGRFPSDQVLSSLKMPVLIIYGALDRFVLDPKLMSNKIKNARVEVHARGGHDLHIKHSRWFAQITTNFVKETISPLIANKNGGLSRIDQLNDENKHQQIYEHLAKIDDTNIHSDPEILWRFARSCYFLSFPLDNKDPKKKQLLDEGYVYAEKAYQLKNEDFEVIKCFAAVTGARTDFLGTKEKIEQGNLFKELLDKALTMNAEEYTDFLAVLSLQPDWLDNLFFLGKTYLLKKDKETAIKYLQRAVDSYQQNENEQEPSMVTEAKALLKKHCK</sequence>
<dbReference type="InterPro" id="IPR019734">
    <property type="entry name" value="TPR_rpt"/>
</dbReference>
<dbReference type="SUPFAM" id="SSF53474">
    <property type="entry name" value="alpha/beta-Hydrolases"/>
    <property type="match status" value="1"/>
</dbReference>
<dbReference type="GO" id="GO:0017171">
    <property type="term" value="F:serine hydrolase activity"/>
    <property type="evidence" value="ECO:0007669"/>
    <property type="project" value="TreeGrafter"/>
</dbReference>
<reference evidence="4" key="1">
    <citation type="submission" date="2022-11" db="UniProtKB">
        <authorList>
            <consortium name="WormBaseParasite"/>
        </authorList>
    </citation>
    <scope>IDENTIFICATION</scope>
</reference>
<dbReference type="SUPFAM" id="SSF48452">
    <property type="entry name" value="TPR-like"/>
    <property type="match status" value="1"/>
</dbReference>
<name>A0A915MBX8_MELJA</name>
<dbReference type="PROSITE" id="PS50005">
    <property type="entry name" value="TPR"/>
    <property type="match status" value="1"/>
</dbReference>
<proteinExistence type="predicted"/>
<accession>A0A915MBX8</accession>
<evidence type="ECO:0000259" key="2">
    <source>
        <dbReference type="Pfam" id="PF12697"/>
    </source>
</evidence>
<evidence type="ECO:0000313" key="4">
    <source>
        <dbReference type="WBParaSite" id="scaffold3436_cov196.g6631"/>
    </source>
</evidence>
<keyword evidence="3" id="KW-1185">Reference proteome</keyword>
<dbReference type="PANTHER" id="PTHR46331">
    <property type="entry name" value="VALACYCLOVIR HYDROLASE"/>
    <property type="match status" value="1"/>
</dbReference>